<organism evidence="2 3">
    <name type="scientific">Belliella marina</name>
    <dbReference type="NCBI Taxonomy" id="1644146"/>
    <lineage>
        <taxon>Bacteria</taxon>
        <taxon>Pseudomonadati</taxon>
        <taxon>Bacteroidota</taxon>
        <taxon>Cytophagia</taxon>
        <taxon>Cytophagales</taxon>
        <taxon>Cyclobacteriaceae</taxon>
        <taxon>Belliella</taxon>
    </lineage>
</organism>
<dbReference type="Proteomes" id="UP001597361">
    <property type="component" value="Unassembled WGS sequence"/>
</dbReference>
<reference evidence="3" key="1">
    <citation type="journal article" date="2019" name="Int. J. Syst. Evol. Microbiol.">
        <title>The Global Catalogue of Microorganisms (GCM) 10K type strain sequencing project: providing services to taxonomists for standard genome sequencing and annotation.</title>
        <authorList>
            <consortium name="The Broad Institute Genomics Platform"/>
            <consortium name="The Broad Institute Genome Sequencing Center for Infectious Disease"/>
            <person name="Wu L."/>
            <person name="Ma J."/>
        </authorList>
    </citation>
    <scope>NUCLEOTIDE SEQUENCE [LARGE SCALE GENOMIC DNA]</scope>
    <source>
        <strain evidence="3">CGMCC 1.15180</strain>
    </source>
</reference>
<dbReference type="CDD" id="cd03024">
    <property type="entry name" value="DsbA_FrnE"/>
    <property type="match status" value="1"/>
</dbReference>
<dbReference type="PANTHER" id="PTHR13887:SF41">
    <property type="entry name" value="THIOREDOXIN SUPERFAMILY PROTEIN"/>
    <property type="match status" value="1"/>
</dbReference>
<dbReference type="InterPro" id="IPR001853">
    <property type="entry name" value="DSBA-like_thioredoxin_dom"/>
</dbReference>
<dbReference type="EMBL" id="JBHUHR010000027">
    <property type="protein sequence ID" value="MFD2035214.1"/>
    <property type="molecule type" value="Genomic_DNA"/>
</dbReference>
<feature type="domain" description="DSBA-like thioredoxin" evidence="1">
    <location>
        <begin position="3"/>
        <end position="202"/>
    </location>
</feature>
<sequence length="235" mass="26783">MKVEIWSDIVCPFCYIGKRKFDKALEQFEHRENVEVVWRSFQLFPYYKQKPGSDFYEEVGKLKGISRERSVLLHGQVTQAAKDAGLAYNFGKIILPNTFDAHRFAHFAKQNNLQNEAEERLFSAYFTEGKNINDMDVLSQLGEEIGLDMEETKEVLYSSQFTSEVKKDIETAQLLGISGIPHFRIDGEFYISGAQDVLPFLDTLRQAWNSRAIKPENVGTQDSNGVSCSVDGDCK</sequence>
<dbReference type="SUPFAM" id="SSF52833">
    <property type="entry name" value="Thioredoxin-like"/>
    <property type="match status" value="1"/>
</dbReference>
<dbReference type="Gene3D" id="3.40.30.10">
    <property type="entry name" value="Glutaredoxin"/>
    <property type="match status" value="1"/>
</dbReference>
<protein>
    <submittedName>
        <fullName evidence="2">DsbA family protein</fullName>
    </submittedName>
</protein>
<keyword evidence="3" id="KW-1185">Reference proteome</keyword>
<evidence type="ECO:0000259" key="1">
    <source>
        <dbReference type="Pfam" id="PF01323"/>
    </source>
</evidence>
<gene>
    <name evidence="2" type="ORF">ACFSKL_10450</name>
</gene>
<evidence type="ECO:0000313" key="2">
    <source>
        <dbReference type="EMBL" id="MFD2035214.1"/>
    </source>
</evidence>
<evidence type="ECO:0000313" key="3">
    <source>
        <dbReference type="Proteomes" id="UP001597361"/>
    </source>
</evidence>
<accession>A0ABW4VKI8</accession>
<dbReference type="InterPro" id="IPR036249">
    <property type="entry name" value="Thioredoxin-like_sf"/>
</dbReference>
<dbReference type="PANTHER" id="PTHR13887">
    <property type="entry name" value="GLUTATHIONE S-TRANSFERASE KAPPA"/>
    <property type="match status" value="1"/>
</dbReference>
<name>A0ABW4VKI8_9BACT</name>
<dbReference type="RefSeq" id="WP_376886018.1">
    <property type="nucleotide sequence ID" value="NZ_JBHUHR010000027.1"/>
</dbReference>
<proteinExistence type="predicted"/>
<comment type="caution">
    <text evidence="2">The sequence shown here is derived from an EMBL/GenBank/DDBJ whole genome shotgun (WGS) entry which is preliminary data.</text>
</comment>
<dbReference type="Pfam" id="PF01323">
    <property type="entry name" value="DSBA"/>
    <property type="match status" value="1"/>
</dbReference>